<feature type="compositionally biased region" description="Low complexity" evidence="1">
    <location>
        <begin position="75"/>
        <end position="90"/>
    </location>
</feature>
<name>R7SPS9_DICSQ</name>
<feature type="compositionally biased region" description="Polar residues" evidence="1">
    <location>
        <begin position="438"/>
        <end position="448"/>
    </location>
</feature>
<feature type="compositionally biased region" description="Low complexity" evidence="1">
    <location>
        <begin position="132"/>
        <end position="143"/>
    </location>
</feature>
<evidence type="ECO:0000256" key="1">
    <source>
        <dbReference type="SAM" id="MobiDB-lite"/>
    </source>
</evidence>
<gene>
    <name evidence="2" type="ORF">DICSQDRAFT_174366</name>
</gene>
<feature type="region of interest" description="Disordered" evidence="1">
    <location>
        <begin position="120"/>
        <end position="145"/>
    </location>
</feature>
<dbReference type="InterPro" id="IPR005197">
    <property type="entry name" value="Glyco_hydro_71"/>
</dbReference>
<dbReference type="EMBL" id="JH719459">
    <property type="protein sequence ID" value="EJF56992.1"/>
    <property type="molecule type" value="Genomic_DNA"/>
</dbReference>
<dbReference type="RefSeq" id="XP_007370265.1">
    <property type="nucleotide sequence ID" value="XM_007370203.1"/>
</dbReference>
<evidence type="ECO:0000313" key="2">
    <source>
        <dbReference type="EMBL" id="EJF56992.1"/>
    </source>
</evidence>
<dbReference type="CDD" id="cd11577">
    <property type="entry name" value="GH71"/>
    <property type="match status" value="1"/>
</dbReference>
<sequence length="629" mass="66674">MLVSASYRGPYQAGRPSLTTLLGASILVSLLGARRPFPVALAQTQSANDSVADQWLHELYSVFGIGPGGSTTPVSRSATETSAESASSVSGSSAITTTSVLADGTTESFTSTSGNLISTSGNLTLTTERPASTTESLSSTVSSQVPAQTQCSRAASGIIPNGTSSTNGTSVQDRAVFANFVVRNAETYTVDCWTEDIQLAASAGFDAFALSVGNGTGESQQVANAFEAVSSFNSNLTNSTSESAFKLFLSFNMTSLPCSSAQDALVLQEYIETYANATNYYRYNDSMLVSTFVGEDCTFGQGSVDDGWKFAFRSGNGSTIIPDVWFVPAFRGAADALSNTTVVDGAFNWDSAWSNATSFDGDQSYISHLGNRTYMAAVSLWSFTNDGSNNATWCRAGWFFGDRWNTLIENRASVPLVQVVTWNEPLGDSYIGPFNLSTTHPLSPNTTEHSSRRRSLTRRGDTGQGILARIAPLMAYYIIGFKTGSYPSVTQDMIFPWTSLSPKSDNCSQACCDSEWIQGQLWAYALLPAPANVTLSCGASSNSTSSNSTSAPSGLSGIELSLPLDGCKIQVGITRNSTSSVNLTQHEELLGKKNVPGWALYEGNKSEGLTVIVPAISMSQKPQSVFAGT</sequence>
<dbReference type="OrthoDB" id="1046782at2759"/>
<feature type="region of interest" description="Disordered" evidence="1">
    <location>
        <begin position="438"/>
        <end position="459"/>
    </location>
</feature>
<feature type="region of interest" description="Disordered" evidence="1">
    <location>
        <begin position="71"/>
        <end position="90"/>
    </location>
</feature>
<organism evidence="2 3">
    <name type="scientific">Dichomitus squalens (strain LYAD-421)</name>
    <name type="common">Western red white-rot fungus</name>
    <dbReference type="NCBI Taxonomy" id="732165"/>
    <lineage>
        <taxon>Eukaryota</taxon>
        <taxon>Fungi</taxon>
        <taxon>Dikarya</taxon>
        <taxon>Basidiomycota</taxon>
        <taxon>Agaricomycotina</taxon>
        <taxon>Agaricomycetes</taxon>
        <taxon>Polyporales</taxon>
        <taxon>Polyporaceae</taxon>
        <taxon>Dichomitus</taxon>
    </lineage>
</organism>
<dbReference type="GeneID" id="18839941"/>
<accession>R7SPS9</accession>
<dbReference type="GO" id="GO:0051118">
    <property type="term" value="F:glucan endo-1,3-alpha-glucosidase activity"/>
    <property type="evidence" value="ECO:0007669"/>
    <property type="project" value="InterPro"/>
</dbReference>
<dbReference type="HOGENOM" id="CLU_019141_4_0_1"/>
<reference evidence="2 3" key="1">
    <citation type="journal article" date="2012" name="Science">
        <title>The Paleozoic origin of enzymatic lignin decomposition reconstructed from 31 fungal genomes.</title>
        <authorList>
            <person name="Floudas D."/>
            <person name="Binder M."/>
            <person name="Riley R."/>
            <person name="Barry K."/>
            <person name="Blanchette R.A."/>
            <person name="Henrissat B."/>
            <person name="Martinez A.T."/>
            <person name="Otillar R."/>
            <person name="Spatafora J.W."/>
            <person name="Yadav J.S."/>
            <person name="Aerts A."/>
            <person name="Benoit I."/>
            <person name="Boyd A."/>
            <person name="Carlson A."/>
            <person name="Copeland A."/>
            <person name="Coutinho P.M."/>
            <person name="de Vries R.P."/>
            <person name="Ferreira P."/>
            <person name="Findley K."/>
            <person name="Foster B."/>
            <person name="Gaskell J."/>
            <person name="Glotzer D."/>
            <person name="Gorecki P."/>
            <person name="Heitman J."/>
            <person name="Hesse C."/>
            <person name="Hori C."/>
            <person name="Igarashi K."/>
            <person name="Jurgens J.A."/>
            <person name="Kallen N."/>
            <person name="Kersten P."/>
            <person name="Kohler A."/>
            <person name="Kuees U."/>
            <person name="Kumar T.K.A."/>
            <person name="Kuo A."/>
            <person name="LaButti K."/>
            <person name="Larrondo L.F."/>
            <person name="Lindquist E."/>
            <person name="Ling A."/>
            <person name="Lombard V."/>
            <person name="Lucas S."/>
            <person name="Lundell T."/>
            <person name="Martin R."/>
            <person name="McLaughlin D.J."/>
            <person name="Morgenstern I."/>
            <person name="Morin E."/>
            <person name="Murat C."/>
            <person name="Nagy L.G."/>
            <person name="Nolan M."/>
            <person name="Ohm R.A."/>
            <person name="Patyshakuliyeva A."/>
            <person name="Rokas A."/>
            <person name="Ruiz-Duenas F.J."/>
            <person name="Sabat G."/>
            <person name="Salamov A."/>
            <person name="Samejima M."/>
            <person name="Schmutz J."/>
            <person name="Slot J.C."/>
            <person name="St John F."/>
            <person name="Stenlid J."/>
            <person name="Sun H."/>
            <person name="Sun S."/>
            <person name="Syed K."/>
            <person name="Tsang A."/>
            <person name="Wiebenga A."/>
            <person name="Young D."/>
            <person name="Pisabarro A."/>
            <person name="Eastwood D.C."/>
            <person name="Martin F."/>
            <person name="Cullen D."/>
            <person name="Grigoriev I.V."/>
            <person name="Hibbett D.S."/>
        </authorList>
    </citation>
    <scope>NUCLEOTIDE SEQUENCE [LARGE SCALE GENOMIC DNA]</scope>
    <source>
        <strain evidence="2 3">LYAD-421 SS1</strain>
    </source>
</reference>
<protein>
    <recommendedName>
        <fullName evidence="4">Glycosyl hydrolase family 71-domain-containing protein</fullName>
    </recommendedName>
</protein>
<feature type="compositionally biased region" description="Polar residues" evidence="1">
    <location>
        <begin position="120"/>
        <end position="131"/>
    </location>
</feature>
<evidence type="ECO:0000313" key="3">
    <source>
        <dbReference type="Proteomes" id="UP000053319"/>
    </source>
</evidence>
<dbReference type="KEGG" id="dsq:DICSQDRAFT_174366"/>
<dbReference type="Pfam" id="PF03659">
    <property type="entry name" value="Glyco_hydro_71"/>
    <property type="match status" value="1"/>
</dbReference>
<evidence type="ECO:0008006" key="4">
    <source>
        <dbReference type="Google" id="ProtNLM"/>
    </source>
</evidence>
<proteinExistence type="predicted"/>
<dbReference type="AlphaFoldDB" id="R7SPS9"/>
<dbReference type="Gene3D" id="3.20.20.80">
    <property type="entry name" value="Glycosidases"/>
    <property type="match status" value="1"/>
</dbReference>
<dbReference type="Proteomes" id="UP000053319">
    <property type="component" value="Unassembled WGS sequence"/>
</dbReference>